<dbReference type="EMBL" id="SWFS01000128">
    <property type="protein sequence ID" value="KAA8915994.1"/>
    <property type="molecule type" value="Genomic_DNA"/>
</dbReference>
<dbReference type="AlphaFoldDB" id="A0A642VCD0"/>
<gene>
    <name evidence="2" type="ORF">TRICI_001809</name>
</gene>
<reference evidence="2" key="1">
    <citation type="journal article" date="2019" name="G3 (Bethesda)">
        <title>Genome Assemblies of Two Rare Opportunistic Yeast Pathogens: Diutina rugosa (syn. Candida rugosa) and Trichomonascus ciferrii (syn. Candida ciferrii).</title>
        <authorList>
            <person name="Mixao V."/>
            <person name="Saus E."/>
            <person name="Hansen A.P."/>
            <person name="Lass-Florl C."/>
            <person name="Gabaldon T."/>
        </authorList>
    </citation>
    <scope>NUCLEOTIDE SEQUENCE</scope>
    <source>
        <strain evidence="2">CBS 4856</strain>
    </source>
</reference>
<feature type="region of interest" description="Disordered" evidence="1">
    <location>
        <begin position="1"/>
        <end position="22"/>
    </location>
</feature>
<dbReference type="Proteomes" id="UP000761534">
    <property type="component" value="Unassembled WGS sequence"/>
</dbReference>
<comment type="caution">
    <text evidence="2">The sequence shown here is derived from an EMBL/GenBank/DDBJ whole genome shotgun (WGS) entry which is preliminary data.</text>
</comment>
<evidence type="ECO:0000313" key="2">
    <source>
        <dbReference type="EMBL" id="KAA8915994.1"/>
    </source>
</evidence>
<dbReference type="VEuPathDB" id="FungiDB:TRICI_001809"/>
<organism evidence="2 3">
    <name type="scientific">Trichomonascus ciferrii</name>
    <dbReference type="NCBI Taxonomy" id="44093"/>
    <lineage>
        <taxon>Eukaryota</taxon>
        <taxon>Fungi</taxon>
        <taxon>Dikarya</taxon>
        <taxon>Ascomycota</taxon>
        <taxon>Saccharomycotina</taxon>
        <taxon>Dipodascomycetes</taxon>
        <taxon>Dipodascales</taxon>
        <taxon>Trichomonascaceae</taxon>
        <taxon>Trichomonascus</taxon>
        <taxon>Trichomonascus ciferrii complex</taxon>
    </lineage>
</organism>
<accession>A0A642VCD0</accession>
<evidence type="ECO:0000313" key="3">
    <source>
        <dbReference type="Proteomes" id="UP000761534"/>
    </source>
</evidence>
<sequence length="196" mass="21807">MMDRGTSDEPVPDSVINGESDGLEEPLNENYLCLKFSETGWKGKIEDAMSASEPGDGDFVIEFIECKGKFMDYIHWYFQRFVHRRHLLSADYKKHRCIAIVSCDEHESGVCQYDEEVPSDLQAIGPGVSGLCSSLGSADVILPGYTKQPDSSYKPRMSDILSAVNGREMTISSAMEYAVSIFVAQRILQPSNFAQT</sequence>
<protein>
    <submittedName>
        <fullName evidence="2">Uncharacterized protein</fullName>
    </submittedName>
</protein>
<evidence type="ECO:0000256" key="1">
    <source>
        <dbReference type="SAM" id="MobiDB-lite"/>
    </source>
</evidence>
<keyword evidence="3" id="KW-1185">Reference proteome</keyword>
<proteinExistence type="predicted"/>
<name>A0A642VCD0_9ASCO</name>